<name>A0AAE1GMX3_PETCI</name>
<organism evidence="1 2">
    <name type="scientific">Petrolisthes cinctipes</name>
    <name type="common">Flat porcelain crab</name>
    <dbReference type="NCBI Taxonomy" id="88211"/>
    <lineage>
        <taxon>Eukaryota</taxon>
        <taxon>Metazoa</taxon>
        <taxon>Ecdysozoa</taxon>
        <taxon>Arthropoda</taxon>
        <taxon>Crustacea</taxon>
        <taxon>Multicrustacea</taxon>
        <taxon>Malacostraca</taxon>
        <taxon>Eumalacostraca</taxon>
        <taxon>Eucarida</taxon>
        <taxon>Decapoda</taxon>
        <taxon>Pleocyemata</taxon>
        <taxon>Anomura</taxon>
        <taxon>Galatheoidea</taxon>
        <taxon>Porcellanidae</taxon>
        <taxon>Petrolisthes</taxon>
    </lineage>
</organism>
<keyword evidence="2" id="KW-1185">Reference proteome</keyword>
<proteinExistence type="predicted"/>
<gene>
    <name evidence="1" type="ORF">Pcinc_000588</name>
</gene>
<evidence type="ECO:0000313" key="2">
    <source>
        <dbReference type="Proteomes" id="UP001286313"/>
    </source>
</evidence>
<comment type="caution">
    <text evidence="1">The sequence shown here is derived from an EMBL/GenBank/DDBJ whole genome shotgun (WGS) entry which is preliminary data.</text>
</comment>
<accession>A0AAE1GMX3</accession>
<reference evidence="1" key="1">
    <citation type="submission" date="2023-10" db="EMBL/GenBank/DDBJ databases">
        <title>Genome assemblies of two species of porcelain crab, Petrolisthes cinctipes and Petrolisthes manimaculis (Anomura: Porcellanidae).</title>
        <authorList>
            <person name="Angst P."/>
        </authorList>
    </citation>
    <scope>NUCLEOTIDE SEQUENCE</scope>
    <source>
        <strain evidence="1">PB745_01</strain>
        <tissue evidence="1">Gill</tissue>
    </source>
</reference>
<protein>
    <submittedName>
        <fullName evidence="1">Uncharacterized protein</fullName>
    </submittedName>
</protein>
<evidence type="ECO:0000313" key="1">
    <source>
        <dbReference type="EMBL" id="KAK3895665.1"/>
    </source>
</evidence>
<dbReference type="Proteomes" id="UP001286313">
    <property type="component" value="Unassembled WGS sequence"/>
</dbReference>
<dbReference type="EMBL" id="JAWQEG010000033">
    <property type="protein sequence ID" value="KAK3895665.1"/>
    <property type="molecule type" value="Genomic_DNA"/>
</dbReference>
<dbReference type="AlphaFoldDB" id="A0AAE1GMX3"/>
<sequence length="85" mass="9509">MQSRASVACKSVNTCKSALLAIKARSVTDTLKRLSNMKAARKAVMFLEERGDSYLTDLATRLVYVSAQPNIGYFEDESHVNQRPR</sequence>